<proteinExistence type="predicted"/>
<dbReference type="InParanoid" id="W3X8T9"/>
<dbReference type="STRING" id="1229662.W3X8T9"/>
<name>W3X8T9_PESFW</name>
<organism evidence="4 5">
    <name type="scientific">Pestalotiopsis fici (strain W106-1 / CGMCC3.15140)</name>
    <dbReference type="NCBI Taxonomy" id="1229662"/>
    <lineage>
        <taxon>Eukaryota</taxon>
        <taxon>Fungi</taxon>
        <taxon>Dikarya</taxon>
        <taxon>Ascomycota</taxon>
        <taxon>Pezizomycotina</taxon>
        <taxon>Sordariomycetes</taxon>
        <taxon>Xylariomycetidae</taxon>
        <taxon>Amphisphaeriales</taxon>
        <taxon>Sporocadaceae</taxon>
        <taxon>Pestalotiopsis</taxon>
    </lineage>
</organism>
<dbReference type="Pfam" id="PF10433">
    <property type="entry name" value="Beta-prop_RSE1_1st"/>
    <property type="match status" value="1"/>
</dbReference>
<dbReference type="PANTHER" id="PTHR10644">
    <property type="entry name" value="DNA REPAIR/RNA PROCESSING CPSF FAMILY"/>
    <property type="match status" value="1"/>
</dbReference>
<protein>
    <submittedName>
        <fullName evidence="4">Uncharacterized protein</fullName>
    </submittedName>
</protein>
<dbReference type="RefSeq" id="XP_007831186.1">
    <property type="nucleotide sequence ID" value="XM_007832995.1"/>
</dbReference>
<dbReference type="HOGENOM" id="CLU_003539_0_0_1"/>
<evidence type="ECO:0000256" key="1">
    <source>
        <dbReference type="SAM" id="MobiDB-lite"/>
    </source>
</evidence>
<reference evidence="5" key="1">
    <citation type="journal article" date="2015" name="BMC Genomics">
        <title>Genomic and transcriptomic analysis of the endophytic fungus Pestalotiopsis fici reveals its lifestyle and high potential for synthesis of natural products.</title>
        <authorList>
            <person name="Wang X."/>
            <person name="Zhang X."/>
            <person name="Liu L."/>
            <person name="Xiang M."/>
            <person name="Wang W."/>
            <person name="Sun X."/>
            <person name="Che Y."/>
            <person name="Guo L."/>
            <person name="Liu G."/>
            <person name="Guo L."/>
            <person name="Wang C."/>
            <person name="Yin W.B."/>
            <person name="Stadler M."/>
            <person name="Zhang X."/>
            <person name="Liu X."/>
        </authorList>
    </citation>
    <scope>NUCLEOTIDE SEQUENCE [LARGE SCALE GENOMIC DNA]</scope>
    <source>
        <strain evidence="5">W106-1 / CGMCC3.15140</strain>
    </source>
</reference>
<gene>
    <name evidence="4" type="ORF">PFICI_04414</name>
</gene>
<evidence type="ECO:0000259" key="2">
    <source>
        <dbReference type="Pfam" id="PF10433"/>
    </source>
</evidence>
<dbReference type="KEGG" id="pfy:PFICI_04414"/>
<keyword evidence="5" id="KW-1185">Reference proteome</keyword>
<dbReference type="OrthoDB" id="20774at2759"/>
<dbReference type="OMA" id="ARDHPRC"/>
<evidence type="ECO:0000313" key="5">
    <source>
        <dbReference type="Proteomes" id="UP000030651"/>
    </source>
</evidence>
<feature type="region of interest" description="Disordered" evidence="1">
    <location>
        <begin position="472"/>
        <end position="491"/>
    </location>
</feature>
<feature type="domain" description="RSE1/DDB1/CPSF1 second beta-propeller" evidence="3">
    <location>
        <begin position="530"/>
        <end position="830"/>
    </location>
</feature>
<dbReference type="GeneID" id="19269427"/>
<dbReference type="Pfam" id="PF23726">
    <property type="entry name" value="Beta-prop_RSE1_2nd"/>
    <property type="match status" value="1"/>
</dbReference>
<feature type="domain" description="RSE1/DDB1/CPSF1 first beta-propeller" evidence="2">
    <location>
        <begin position="58"/>
        <end position="445"/>
    </location>
</feature>
<dbReference type="eggNOG" id="ENOG502QVPZ">
    <property type="taxonomic scope" value="Eukaryota"/>
</dbReference>
<evidence type="ECO:0000313" key="4">
    <source>
        <dbReference type="EMBL" id="ETS82538.1"/>
    </source>
</evidence>
<dbReference type="InterPro" id="IPR018846">
    <property type="entry name" value="Beta-prop_RSE1/DDB1/CPSF1_1st"/>
</dbReference>
<sequence>MALQTNVFRNGEWVTRTVSPGDLFAAASSQTIKQPKRLSAPPTYGLLTRTVIESPVFNWVLPVQLRSPKYNDVVFVGDNFVQVSELGQDIQLHDIARKQDFGSRIRNACVIGSPAHYGEDASVNEMKAEDDDVDMLTATSHGQLPPQLVALVLERGDLVFLFLEQDTFGQWHFVSHGEKIPDTRLMLPGYHLAVDPSSRYLALGCSETHFQIWNLESIDTLRDRRARGLPFRPVTKSVIPKAVTGVIHKIAFLSPGADNEENVVLTLILVHKGSSKLHRFEWELTDDVAYSLRQPSPGWALAPDYQMPLLMIPSTIRESFLLVTETSQAHWATLRNGQLEAQVVEMEERDQTELHIGNTMPLWTAWSRPWRLPEYHLDKDTIWMAREDGILQFLEIAAVGGISTNVILGEVKCKIDTAFACLYDRFADILITGGDSGPGAIWRAEARQAPSHIGTIPNWSPTVDIISTKPIQVSQSDGKKHRSRNAQNGESCSRQDQLFACAGRGQTGSIVEFRYGFEARVGFDFDLEDHVQQCWTMRSPANSPDSELCLLLAYPDKSTIVHIDIDTLAATFKSQEEVPFDLFSTTLAAEELDDGTIIQITTDFVTIVDPLDGHLRHPMSHVVGNSEAVVTDATARTDLVAISYYSGPDFRVSIGRVSGLDLNLGPTYNISGEVTCLAWSKFAGESALLVGVWDREAGKPLLMVFSTQISPENQTPEPIRLDIVQLLRAQQPDNNPLAGMHPTEAFTSMVSMEHKEGYATICIGSRSGEVITLALDPNNMQTFQGTCDKFGSAGAYVFPMSTESEPSSLFVCCDSNVFFLSSRATRGRPRFEKKDRVWVTGVESETSTSPDVSTVGRMRRNLSQVAGKSTLTMVSGSSIYFAELQSVSKPVLRHLPVLGTPYKVMYHPRLDVLVVAVLYRGCPTLRFIDPVTGVDLSMPTDSGGVEVPFITGLGRPGSRILALSDWNYEKDGRTWSYLVVSVRLPDGQGQVLVITASKDESRVSDGPLRIRFFTKLKRTGYADPVWSIATEAQGLLLCTGNTIQYEILDLEEKKLRKVKEHVLASPATSMEVVHDRLYVTTTRHSLEIVDFKSSPNAETMTRLNTDDKARPALHCLDGVDTSRKGNHQGVILVSDNSCGVWGMWAPAESDRPFKSIFLAELRASVKRFVRARTRMPWSGPEQQSLYGHVPSSRDGADILGLGIDGSLRHFTILDASAWRLLRFIQNLAVASPNICHPAASYAEIGNGEDGEFEAMDTDWDPEPKSSPIMNMHVDGDILQRCLDLRALEKLTINKEHAARLCKLLESLEGGKYTRELQDDGEMTAYVDLAYEVLEYYLSPVL</sequence>
<dbReference type="SUPFAM" id="SSF50998">
    <property type="entry name" value="Quinoprotein alcohol dehydrogenase-like"/>
    <property type="match status" value="1"/>
</dbReference>
<dbReference type="EMBL" id="KI912111">
    <property type="protein sequence ID" value="ETS82538.1"/>
    <property type="molecule type" value="Genomic_DNA"/>
</dbReference>
<dbReference type="InterPro" id="IPR058543">
    <property type="entry name" value="Beta-prop_RSE1/DDB1/CPSF1_2nd"/>
</dbReference>
<dbReference type="Proteomes" id="UP000030651">
    <property type="component" value="Unassembled WGS sequence"/>
</dbReference>
<dbReference type="InterPro" id="IPR050358">
    <property type="entry name" value="RSE1/DDB1/CFT1"/>
</dbReference>
<accession>W3X8T9</accession>
<dbReference type="InterPro" id="IPR015943">
    <property type="entry name" value="WD40/YVTN_repeat-like_dom_sf"/>
</dbReference>
<dbReference type="InterPro" id="IPR011047">
    <property type="entry name" value="Quinoprotein_ADH-like_sf"/>
</dbReference>
<evidence type="ECO:0000259" key="3">
    <source>
        <dbReference type="Pfam" id="PF23726"/>
    </source>
</evidence>
<dbReference type="Gene3D" id="2.130.10.10">
    <property type="entry name" value="YVTN repeat-like/Quinoprotein amine dehydrogenase"/>
    <property type="match status" value="1"/>
</dbReference>